<organism evidence="1 2">
    <name type="scientific">Mixia osmundae (strain CBS 9802 / IAM 14324 / JCM 22182 / KY 12970)</name>
    <dbReference type="NCBI Taxonomy" id="764103"/>
    <lineage>
        <taxon>Eukaryota</taxon>
        <taxon>Fungi</taxon>
        <taxon>Dikarya</taxon>
        <taxon>Basidiomycota</taxon>
        <taxon>Pucciniomycotina</taxon>
        <taxon>Mixiomycetes</taxon>
        <taxon>Mixiales</taxon>
        <taxon>Mixiaceae</taxon>
        <taxon>Mixia</taxon>
    </lineage>
</organism>
<dbReference type="Pfam" id="PF06108">
    <property type="entry name" value="DUF952"/>
    <property type="match status" value="1"/>
</dbReference>
<dbReference type="HOGENOM" id="CLU_129452_2_1_1"/>
<dbReference type="EMBL" id="BABT02000152">
    <property type="protein sequence ID" value="GAA98413.1"/>
    <property type="molecule type" value="Genomic_DNA"/>
</dbReference>
<dbReference type="Proteomes" id="UP000009131">
    <property type="component" value="Unassembled WGS sequence"/>
</dbReference>
<accession>G7E6F3</accession>
<dbReference type="Gene3D" id="3.20.170.20">
    <property type="entry name" value="Protein of unknown function DUF952"/>
    <property type="match status" value="1"/>
</dbReference>
<dbReference type="InterPro" id="IPR009297">
    <property type="entry name" value="DUF952"/>
</dbReference>
<evidence type="ECO:0000313" key="1">
    <source>
        <dbReference type="EMBL" id="GAA98413.1"/>
    </source>
</evidence>
<proteinExistence type="predicted"/>
<dbReference type="OrthoDB" id="3335358at2759"/>
<dbReference type="PANTHER" id="PTHR34129">
    <property type="entry name" value="BLR1139 PROTEIN"/>
    <property type="match status" value="1"/>
</dbReference>
<dbReference type="STRING" id="764103.G7E6F3"/>
<reference evidence="1 2" key="2">
    <citation type="journal article" date="2012" name="Open Biol.">
        <title>Characteristics of nucleosomes and linker DNA regions on the genome of the basidiomycete Mixia osmundae revealed by mono- and dinucleosome mapping.</title>
        <authorList>
            <person name="Nishida H."/>
            <person name="Kondo S."/>
            <person name="Matsumoto T."/>
            <person name="Suzuki Y."/>
            <person name="Yoshikawa H."/>
            <person name="Taylor T.D."/>
            <person name="Sugiyama J."/>
        </authorList>
    </citation>
    <scope>NUCLEOTIDE SEQUENCE [LARGE SCALE GENOMIC DNA]</scope>
    <source>
        <strain evidence="2">CBS 9802 / IAM 14324 / JCM 22182 / KY 12970</strain>
    </source>
</reference>
<dbReference type="OMA" id="NTETPTY"/>
<dbReference type="RefSeq" id="XP_014568986.1">
    <property type="nucleotide sequence ID" value="XM_014713500.1"/>
</dbReference>
<dbReference type="AlphaFoldDB" id="G7E6F3"/>
<protein>
    <recommendedName>
        <fullName evidence="3">DUF952 domain-containing protein</fullName>
    </recommendedName>
</protein>
<dbReference type="PANTHER" id="PTHR34129:SF1">
    <property type="entry name" value="DUF952 DOMAIN-CONTAINING PROTEIN"/>
    <property type="match status" value="1"/>
</dbReference>
<sequence>MAPRFVYKILPYTGRYYIPEPVPASFALPMTELDAKDGFVHLSTCDQVDGVLKRFYGPEYYSDAQIQLVRIDYERLSAWKTVKWEQAAGSQFPHLYNADVEGKDLSMRPLELLKRSGDEKGWTPALDRLRQSGWFVN</sequence>
<gene>
    <name evidence="1" type="primary">Mo05099</name>
    <name evidence="1" type="ORF">E5Q_05099</name>
</gene>
<reference evidence="1 2" key="1">
    <citation type="journal article" date="2011" name="J. Gen. Appl. Microbiol.">
        <title>Draft genome sequencing of the enigmatic basidiomycete Mixia osmundae.</title>
        <authorList>
            <person name="Nishida H."/>
            <person name="Nagatsuka Y."/>
            <person name="Sugiyama J."/>
        </authorList>
    </citation>
    <scope>NUCLEOTIDE SEQUENCE [LARGE SCALE GENOMIC DNA]</scope>
    <source>
        <strain evidence="2">CBS 9802 / IAM 14324 / JCM 22182 / KY 12970</strain>
    </source>
</reference>
<dbReference type="eggNOG" id="ENOG502RSCG">
    <property type="taxonomic scope" value="Eukaryota"/>
</dbReference>
<keyword evidence="2" id="KW-1185">Reference proteome</keyword>
<name>G7E6F3_MIXOS</name>
<evidence type="ECO:0008006" key="3">
    <source>
        <dbReference type="Google" id="ProtNLM"/>
    </source>
</evidence>
<dbReference type="InParanoid" id="G7E6F3"/>
<comment type="caution">
    <text evidence="1">The sequence shown here is derived from an EMBL/GenBank/DDBJ whole genome shotgun (WGS) entry which is preliminary data.</text>
</comment>
<evidence type="ECO:0000313" key="2">
    <source>
        <dbReference type="Proteomes" id="UP000009131"/>
    </source>
</evidence>
<dbReference type="SUPFAM" id="SSF56399">
    <property type="entry name" value="ADP-ribosylation"/>
    <property type="match status" value="1"/>
</dbReference>